<evidence type="ECO:0000256" key="2">
    <source>
        <dbReference type="ARBA" id="ARBA00023012"/>
    </source>
</evidence>
<reference evidence="8" key="1">
    <citation type="submission" date="2018-03" db="EMBL/GenBank/DDBJ databases">
        <authorList>
            <person name="Zecchin S."/>
        </authorList>
    </citation>
    <scope>NUCLEOTIDE SEQUENCE [LARGE SCALE GENOMIC DNA]</scope>
</reference>
<dbReference type="InterPro" id="IPR011006">
    <property type="entry name" value="CheY-like_superfamily"/>
</dbReference>
<dbReference type="OrthoDB" id="9790791at2"/>
<organism evidence="7 8">
    <name type="scientific">Candidatus Sulfobium mesophilum</name>
    <dbReference type="NCBI Taxonomy" id="2016548"/>
    <lineage>
        <taxon>Bacteria</taxon>
        <taxon>Pseudomonadati</taxon>
        <taxon>Nitrospirota</taxon>
        <taxon>Nitrospiria</taxon>
        <taxon>Nitrospirales</taxon>
        <taxon>Nitrospiraceae</taxon>
        <taxon>Candidatus Sulfobium</taxon>
    </lineage>
</organism>
<keyword evidence="4" id="KW-0804">Transcription</keyword>
<feature type="domain" description="Response regulatory" evidence="6">
    <location>
        <begin position="3"/>
        <end position="117"/>
    </location>
</feature>
<dbReference type="GO" id="GO:0008984">
    <property type="term" value="F:protein-glutamate methylesterase activity"/>
    <property type="evidence" value="ECO:0007669"/>
    <property type="project" value="UniProtKB-EC"/>
</dbReference>
<keyword evidence="1 5" id="KW-0597">Phosphoprotein</keyword>
<evidence type="ECO:0000313" key="8">
    <source>
        <dbReference type="Proteomes" id="UP000245125"/>
    </source>
</evidence>
<evidence type="ECO:0000313" key="7">
    <source>
        <dbReference type="EMBL" id="SPQ01189.1"/>
    </source>
</evidence>
<sequence length="187" mass="21270">MAHILVVDDDEGVRNVLEMFFQGEGYDVTAVSDGESALRLLTQMEFDIVFLDLIMPGMNGLKVLKEAFELKIDVPCIMMTGFATTETAVNAMKLGAIDYITKPFNFDELMIITKRVFDTARIRKENVILKKQLSGLLHVCSWCKKVRDDDGNWKTLEEYVKDRENVTFSHGICPKCLKKDSAKTDEF</sequence>
<evidence type="ECO:0000256" key="3">
    <source>
        <dbReference type="ARBA" id="ARBA00023015"/>
    </source>
</evidence>
<name>A0A2U3QIJ5_9BACT</name>
<dbReference type="EC" id="3.1.1.61" evidence="7"/>
<proteinExistence type="predicted"/>
<dbReference type="Gene3D" id="3.40.50.2300">
    <property type="match status" value="1"/>
</dbReference>
<gene>
    <name evidence="7" type="ORF">NBG4_460012</name>
</gene>
<dbReference type="GO" id="GO:0000160">
    <property type="term" value="P:phosphorelay signal transduction system"/>
    <property type="evidence" value="ECO:0007669"/>
    <property type="project" value="UniProtKB-KW"/>
</dbReference>
<protein>
    <submittedName>
        <fullName evidence="7">Putative Two-component response receiver and regulator protein</fullName>
        <ecNumber evidence="7">3.1.1.61</ecNumber>
    </submittedName>
</protein>
<dbReference type="PANTHER" id="PTHR44591:SF3">
    <property type="entry name" value="RESPONSE REGULATORY DOMAIN-CONTAINING PROTEIN"/>
    <property type="match status" value="1"/>
</dbReference>
<dbReference type="SMART" id="SM00448">
    <property type="entry name" value="REC"/>
    <property type="match status" value="1"/>
</dbReference>
<keyword evidence="8" id="KW-1185">Reference proteome</keyword>
<dbReference type="EMBL" id="OUUY01000093">
    <property type="protein sequence ID" value="SPQ01189.1"/>
    <property type="molecule type" value="Genomic_DNA"/>
</dbReference>
<dbReference type="Pfam" id="PF00072">
    <property type="entry name" value="Response_reg"/>
    <property type="match status" value="1"/>
</dbReference>
<dbReference type="PROSITE" id="PS50110">
    <property type="entry name" value="RESPONSE_REGULATORY"/>
    <property type="match status" value="1"/>
</dbReference>
<evidence type="ECO:0000256" key="4">
    <source>
        <dbReference type="ARBA" id="ARBA00023163"/>
    </source>
</evidence>
<dbReference type="InterPro" id="IPR001789">
    <property type="entry name" value="Sig_transdc_resp-reg_receiver"/>
</dbReference>
<dbReference type="InterPro" id="IPR050595">
    <property type="entry name" value="Bact_response_regulator"/>
</dbReference>
<evidence type="ECO:0000256" key="5">
    <source>
        <dbReference type="PROSITE-ProRule" id="PRU00169"/>
    </source>
</evidence>
<dbReference type="AlphaFoldDB" id="A0A2U3QIJ5"/>
<accession>A0A2U3QIJ5</accession>
<dbReference type="PANTHER" id="PTHR44591">
    <property type="entry name" value="STRESS RESPONSE REGULATOR PROTEIN 1"/>
    <property type="match status" value="1"/>
</dbReference>
<dbReference type="Proteomes" id="UP000245125">
    <property type="component" value="Unassembled WGS sequence"/>
</dbReference>
<keyword evidence="2" id="KW-0902">Two-component regulatory system</keyword>
<dbReference type="FunFam" id="3.40.50.2300:FF:000018">
    <property type="entry name" value="DNA-binding transcriptional regulator NtrC"/>
    <property type="match status" value="1"/>
</dbReference>
<evidence type="ECO:0000256" key="1">
    <source>
        <dbReference type="ARBA" id="ARBA00022553"/>
    </source>
</evidence>
<feature type="modified residue" description="4-aspartylphosphate" evidence="5">
    <location>
        <position position="52"/>
    </location>
</feature>
<evidence type="ECO:0000259" key="6">
    <source>
        <dbReference type="PROSITE" id="PS50110"/>
    </source>
</evidence>
<keyword evidence="3" id="KW-0805">Transcription regulation</keyword>
<keyword evidence="7" id="KW-0378">Hydrolase</keyword>
<dbReference type="SUPFAM" id="SSF52172">
    <property type="entry name" value="CheY-like"/>
    <property type="match status" value="1"/>
</dbReference>